<dbReference type="PRINTS" id="PR00213">
    <property type="entry name" value="MYELINP0"/>
</dbReference>
<evidence type="ECO:0000313" key="14">
    <source>
        <dbReference type="Ensembl" id="ENSOKIP00005070886.1"/>
    </source>
</evidence>
<keyword evidence="10" id="KW-0325">Glycoprotein</keyword>
<keyword evidence="11" id="KW-0393">Immunoglobulin domain</keyword>
<dbReference type="SMART" id="SM00369">
    <property type="entry name" value="LRR_TYP"/>
    <property type="match status" value="12"/>
</dbReference>
<comment type="similarity">
    <text evidence="2">Belongs to the myelin P0 protein family.</text>
</comment>
<dbReference type="InterPro" id="IPR001611">
    <property type="entry name" value="Leu-rich_rpt"/>
</dbReference>
<dbReference type="PANTHER" id="PTHR24366:SF136">
    <property type="entry name" value="KEKKON 1, ISOFORM B"/>
    <property type="match status" value="1"/>
</dbReference>
<dbReference type="PROSITE" id="PS51450">
    <property type="entry name" value="LRR"/>
    <property type="match status" value="6"/>
</dbReference>
<evidence type="ECO:0000256" key="4">
    <source>
        <dbReference type="ARBA" id="ARBA00022692"/>
    </source>
</evidence>
<feature type="domain" description="Ig-like" evidence="13">
    <location>
        <begin position="30"/>
        <end position="149"/>
    </location>
</feature>
<evidence type="ECO:0000256" key="6">
    <source>
        <dbReference type="ARBA" id="ARBA00022737"/>
    </source>
</evidence>
<evidence type="ECO:0000256" key="11">
    <source>
        <dbReference type="ARBA" id="ARBA00023319"/>
    </source>
</evidence>
<dbReference type="AlphaFoldDB" id="A0A8C7IBP0"/>
<feature type="transmembrane region" description="Helical" evidence="12">
    <location>
        <begin position="833"/>
        <end position="852"/>
    </location>
</feature>
<dbReference type="FunFam" id="2.60.40.10:FF:000193">
    <property type="entry name" value="Myelin protein zero-like 1 like"/>
    <property type="match status" value="1"/>
</dbReference>
<evidence type="ECO:0000256" key="5">
    <source>
        <dbReference type="ARBA" id="ARBA00022729"/>
    </source>
</evidence>
<name>A0A8C7IBP0_ONCKI</name>
<dbReference type="InterPro" id="IPR003591">
    <property type="entry name" value="Leu-rich_rpt_typical-subtyp"/>
</dbReference>
<dbReference type="PANTHER" id="PTHR24366">
    <property type="entry name" value="IG(IMMUNOGLOBULIN) AND LRR(LEUCINE RICH REPEAT) DOMAINS"/>
    <property type="match status" value="1"/>
</dbReference>
<dbReference type="SUPFAM" id="SSF52058">
    <property type="entry name" value="L domain-like"/>
    <property type="match status" value="2"/>
</dbReference>
<dbReference type="InterPro" id="IPR036179">
    <property type="entry name" value="Ig-like_dom_sf"/>
</dbReference>
<dbReference type="GeneTree" id="ENSGT00940000163875"/>
<keyword evidence="9" id="KW-1015">Disulfide bond</keyword>
<keyword evidence="4 12" id="KW-0812">Transmembrane</keyword>
<keyword evidence="7 12" id="KW-1133">Transmembrane helix</keyword>
<dbReference type="Gene3D" id="2.60.40.10">
    <property type="entry name" value="Immunoglobulins"/>
    <property type="match status" value="1"/>
</dbReference>
<evidence type="ECO:0000256" key="1">
    <source>
        <dbReference type="ARBA" id="ARBA00004479"/>
    </source>
</evidence>
<sequence length="869" mass="96759">MELRRTNPACNCVLLCGITLCLIFGINLTFAIELYAPAEVLVENGTTGILKCSFKSREVISSAATVIWSFSPAGSDAGSAVSIFYYTSANHYPGSVAQFKDRVKWAGDLNKKDASVHLIEAQFNDNGTYSCAVINPPDISGTAAQTQLKVVIKESLPQDNTAVVVAAVCGAVIGLILISVVTCLIIKRHQTTHEYEGTMAAYLWLVLAIVSDVAESLLHPSRQLSQCQVVQDDVYCNDLNLRTVPAKLPYGIQKLDLSRNLLQNLTQEVLSIYSTVHHLNLHSNKIQFIQPGLFKDMTNLQVLDLSSNYLDVFAVLKTSIGPLAAVKRLDLSGNGLYTGMTDLFLSEAPELINLSLNGNSITKVGKDTFCGSLALRNIDLHNNVILEIDDGAFDSLIHLSELDLSINSITCITDFNLSQLKVLNLSRNSMECFQTTDSDLEYELLYLDLRENKIHYFPVLPRKNKLMYLDLSRNRLMSINTTGTADEMEHFRDTFVPHTQSGGTSLHQDLSRLMYLNMSYNQINSIPQSFFCSMVSLEHLNISNNCIRTFSVDQESPLNSLKTLDLSYNALQKLSFGENTLRLLQELFLQGNVLRNMDSGPFQRLPSIRGLHLQQNYLKVCPSQRKPPQTDHNSQDLSGCVSFASIPSLHFLNLSGNSIEVLPPYAFNGTMLRLLDLSLNPGLDIHQNSFSGLENFLTHLSLRENHITELNTDLSLLSSLKFVDLSTNKLSTLPLWNKEPSIESLNLQNNNLVTLEYDTVVVLERTLKTLYMGSNPLSCCSNPRFLNMLQRSNVVVLDIATVTCHYMENSELVELNIRSVTQEQCQKLDSKSASIIVIVVMALVLIVVLVVLSKVCHLRRRNLNSSFRA</sequence>
<reference evidence="14" key="2">
    <citation type="submission" date="2025-09" db="UniProtKB">
        <authorList>
            <consortium name="Ensembl"/>
        </authorList>
    </citation>
    <scope>IDENTIFICATION</scope>
</reference>
<evidence type="ECO:0000256" key="10">
    <source>
        <dbReference type="ARBA" id="ARBA00023180"/>
    </source>
</evidence>
<comment type="subcellular location">
    <subcellularLocation>
        <location evidence="1">Membrane</location>
        <topology evidence="1">Single-pass type I membrane protein</topology>
    </subcellularLocation>
</comment>
<dbReference type="Pfam" id="PF07686">
    <property type="entry name" value="V-set"/>
    <property type="match status" value="1"/>
</dbReference>
<dbReference type="Ensembl" id="ENSOKIT00005075509.1">
    <property type="protein sequence ID" value="ENSOKIP00005070886.1"/>
    <property type="gene ID" value="ENSOKIG00005030582.1"/>
</dbReference>
<dbReference type="SMART" id="SM00409">
    <property type="entry name" value="IG"/>
    <property type="match status" value="1"/>
</dbReference>
<dbReference type="InterPro" id="IPR007110">
    <property type="entry name" value="Ig-like_dom"/>
</dbReference>
<evidence type="ECO:0000256" key="8">
    <source>
        <dbReference type="ARBA" id="ARBA00023136"/>
    </source>
</evidence>
<evidence type="ECO:0000256" key="3">
    <source>
        <dbReference type="ARBA" id="ARBA00022614"/>
    </source>
</evidence>
<dbReference type="InterPro" id="IPR013106">
    <property type="entry name" value="Ig_V-set"/>
</dbReference>
<dbReference type="PRINTS" id="PR00019">
    <property type="entry name" value="LEURICHRPT"/>
</dbReference>
<feature type="transmembrane region" description="Helical" evidence="12">
    <location>
        <begin position="198"/>
        <end position="218"/>
    </location>
</feature>
<dbReference type="Pfam" id="PF13855">
    <property type="entry name" value="LRR_8"/>
    <property type="match status" value="3"/>
</dbReference>
<dbReference type="Pfam" id="PF00560">
    <property type="entry name" value="LRR_1"/>
    <property type="match status" value="1"/>
</dbReference>
<dbReference type="Proteomes" id="UP000694557">
    <property type="component" value="Unassembled WGS sequence"/>
</dbReference>
<dbReference type="InterPro" id="IPR000920">
    <property type="entry name" value="Myelin_P0-rel"/>
</dbReference>
<dbReference type="InterPro" id="IPR013783">
    <property type="entry name" value="Ig-like_fold"/>
</dbReference>
<feature type="transmembrane region" description="Helical" evidence="12">
    <location>
        <begin position="162"/>
        <end position="186"/>
    </location>
</feature>
<dbReference type="GO" id="GO:0016020">
    <property type="term" value="C:membrane"/>
    <property type="evidence" value="ECO:0007669"/>
    <property type="project" value="UniProtKB-SubCell"/>
</dbReference>
<organism evidence="14 15">
    <name type="scientific">Oncorhynchus kisutch</name>
    <name type="common">Coho salmon</name>
    <name type="synonym">Salmo kisutch</name>
    <dbReference type="NCBI Taxonomy" id="8019"/>
    <lineage>
        <taxon>Eukaryota</taxon>
        <taxon>Metazoa</taxon>
        <taxon>Chordata</taxon>
        <taxon>Craniata</taxon>
        <taxon>Vertebrata</taxon>
        <taxon>Euteleostomi</taxon>
        <taxon>Actinopterygii</taxon>
        <taxon>Neopterygii</taxon>
        <taxon>Teleostei</taxon>
        <taxon>Protacanthopterygii</taxon>
        <taxon>Salmoniformes</taxon>
        <taxon>Salmonidae</taxon>
        <taxon>Salmoninae</taxon>
        <taxon>Oncorhynchus</taxon>
    </lineage>
</organism>
<accession>A0A8C7IBP0</accession>
<dbReference type="SMART" id="SM00406">
    <property type="entry name" value="IGv"/>
    <property type="match status" value="1"/>
</dbReference>
<keyword evidence="3" id="KW-0433">Leucine-rich repeat</keyword>
<dbReference type="InterPro" id="IPR032675">
    <property type="entry name" value="LRR_dom_sf"/>
</dbReference>
<protein>
    <submittedName>
        <fullName evidence="14">Myelin protein zero-like protein 1</fullName>
    </submittedName>
</protein>
<dbReference type="InterPro" id="IPR003599">
    <property type="entry name" value="Ig_sub"/>
</dbReference>
<evidence type="ECO:0000256" key="12">
    <source>
        <dbReference type="SAM" id="Phobius"/>
    </source>
</evidence>
<evidence type="ECO:0000256" key="9">
    <source>
        <dbReference type="ARBA" id="ARBA00023157"/>
    </source>
</evidence>
<evidence type="ECO:0000313" key="15">
    <source>
        <dbReference type="Proteomes" id="UP000694557"/>
    </source>
</evidence>
<keyword evidence="8 12" id="KW-0472">Membrane</keyword>
<evidence type="ECO:0000256" key="2">
    <source>
        <dbReference type="ARBA" id="ARBA00007180"/>
    </source>
</evidence>
<proteinExistence type="inferred from homology"/>
<dbReference type="SUPFAM" id="SSF48726">
    <property type="entry name" value="Immunoglobulin"/>
    <property type="match status" value="1"/>
</dbReference>
<keyword evidence="6" id="KW-0677">Repeat</keyword>
<dbReference type="Gene3D" id="3.80.10.10">
    <property type="entry name" value="Ribonuclease Inhibitor"/>
    <property type="match status" value="4"/>
</dbReference>
<gene>
    <name evidence="14" type="primary">LOC109892931</name>
</gene>
<keyword evidence="15" id="KW-1185">Reference proteome</keyword>
<dbReference type="PROSITE" id="PS50835">
    <property type="entry name" value="IG_LIKE"/>
    <property type="match status" value="1"/>
</dbReference>
<evidence type="ECO:0000259" key="13">
    <source>
        <dbReference type="PROSITE" id="PS50835"/>
    </source>
</evidence>
<reference evidence="14" key="1">
    <citation type="submission" date="2025-08" db="UniProtKB">
        <authorList>
            <consortium name="Ensembl"/>
        </authorList>
    </citation>
    <scope>IDENTIFICATION</scope>
</reference>
<keyword evidence="5" id="KW-0732">Signal</keyword>
<evidence type="ECO:0000256" key="7">
    <source>
        <dbReference type="ARBA" id="ARBA00022989"/>
    </source>
</evidence>